<evidence type="ECO:0000313" key="4">
    <source>
        <dbReference type="EMBL" id="PPV15949.1"/>
    </source>
</evidence>
<dbReference type="AlphaFoldDB" id="A0A2S7FD54"/>
<name>A0A2S7FD54_CLOBU</name>
<accession>A0A2S7FD54</accession>
<dbReference type="InterPro" id="IPR036264">
    <property type="entry name" value="Bact_exopeptidase_dim_dom"/>
</dbReference>
<feature type="binding site" evidence="2">
    <location>
        <position position="135"/>
    </location>
    <ligand>
        <name>Mn(2+)</name>
        <dbReference type="ChEBI" id="CHEBI:29035"/>
        <label>2</label>
    </ligand>
</feature>
<dbReference type="RefSeq" id="WP_027635960.1">
    <property type="nucleotide sequence ID" value="NZ_CAVLFH010000001.1"/>
</dbReference>
<dbReference type="PANTHER" id="PTHR11014:SF63">
    <property type="entry name" value="METALLOPEPTIDASE, PUTATIVE (AFU_ORTHOLOGUE AFUA_6G09600)-RELATED"/>
    <property type="match status" value="1"/>
</dbReference>
<evidence type="ECO:0000313" key="5">
    <source>
        <dbReference type="Proteomes" id="UP000238081"/>
    </source>
</evidence>
<comment type="cofactor">
    <cofactor evidence="2">
        <name>Mn(2+)</name>
        <dbReference type="ChEBI" id="CHEBI:29035"/>
    </cofactor>
    <text evidence="2">The Mn(2+) ion enhances activity.</text>
</comment>
<dbReference type="Pfam" id="PF01546">
    <property type="entry name" value="Peptidase_M20"/>
    <property type="match status" value="1"/>
</dbReference>
<dbReference type="GO" id="GO:0046872">
    <property type="term" value="F:metal ion binding"/>
    <property type="evidence" value="ECO:0007669"/>
    <property type="project" value="UniProtKB-KW"/>
</dbReference>
<gene>
    <name evidence="4" type="ORF">AWN73_02370</name>
</gene>
<dbReference type="SUPFAM" id="SSF55031">
    <property type="entry name" value="Bacterial exopeptidase dimerisation domain"/>
    <property type="match status" value="1"/>
</dbReference>
<dbReference type="Proteomes" id="UP000238081">
    <property type="component" value="Unassembled WGS sequence"/>
</dbReference>
<dbReference type="InterPro" id="IPR017439">
    <property type="entry name" value="Amidohydrolase"/>
</dbReference>
<proteinExistence type="predicted"/>
<dbReference type="GO" id="GO:0050118">
    <property type="term" value="F:N-acetyldiaminopimelate deacetylase activity"/>
    <property type="evidence" value="ECO:0007669"/>
    <property type="project" value="UniProtKB-ARBA"/>
</dbReference>
<feature type="domain" description="Peptidase M20 dimerisation" evidence="3">
    <location>
        <begin position="190"/>
        <end position="281"/>
    </location>
</feature>
<feature type="binding site" evidence="2">
    <location>
        <position position="162"/>
    </location>
    <ligand>
        <name>Mn(2+)</name>
        <dbReference type="ChEBI" id="CHEBI:29035"/>
        <label>2</label>
    </ligand>
</feature>
<keyword evidence="2" id="KW-0479">Metal-binding</keyword>
<keyword evidence="4" id="KW-0645">Protease</keyword>
<dbReference type="PANTHER" id="PTHR11014">
    <property type="entry name" value="PEPTIDASE M20 FAMILY MEMBER"/>
    <property type="match status" value="1"/>
</dbReference>
<dbReference type="PIRSF" id="PIRSF005962">
    <property type="entry name" value="Pept_M20D_amidohydro"/>
    <property type="match status" value="1"/>
</dbReference>
<dbReference type="FunFam" id="3.30.70.360:FF:000001">
    <property type="entry name" value="N-acetyldiaminopimelate deacetylase"/>
    <property type="match status" value="1"/>
</dbReference>
<dbReference type="GO" id="GO:0004180">
    <property type="term" value="F:carboxypeptidase activity"/>
    <property type="evidence" value="ECO:0007669"/>
    <property type="project" value="UniProtKB-KW"/>
</dbReference>
<evidence type="ECO:0000256" key="1">
    <source>
        <dbReference type="ARBA" id="ARBA00022801"/>
    </source>
</evidence>
<evidence type="ECO:0000259" key="3">
    <source>
        <dbReference type="Pfam" id="PF07687"/>
    </source>
</evidence>
<reference evidence="4 5" key="1">
    <citation type="submission" date="2016-01" db="EMBL/GenBank/DDBJ databases">
        <title>Characterization of the Clostridium difficile lineages that are prevalent in Hong Kong and China.</title>
        <authorList>
            <person name="Kwok J.S.-L."/>
            <person name="Lam W.-Y."/>
            <person name="Ip M."/>
            <person name="Chan T.-F."/>
            <person name="Hawkey P.M."/>
            <person name="Tsui S.K.-W."/>
        </authorList>
    </citation>
    <scope>NUCLEOTIDE SEQUENCE [LARGE SCALE GENOMIC DNA]</scope>
    <source>
        <strain evidence="4 5">300064</strain>
    </source>
</reference>
<sequence length="394" mass="43656">MNIIEEAKNISSKIIEDRRELHKIPETGMILPKTAQYVINRLEKLNIDFKTYDSHSGICAVIGKKEGKTIAVRGDMDALPVKEETNLEFKSENGNMHACGHDAHTAILLGLAELLKNHEHELNGKVKLIFQPCEECGPGGAMAMIEDNVLENPKVDAMLALHTDNAIRDYENGDVIVRYGSMSAYEDPINLKIVGKGGHASTPHVCIDPISIATLIINNIQYILTREIDQTIPTLISFTSIQGGRGSNNIIPDVVEVKGTLRSTDSKVREYVLDRIVEIVDGLTKIMKAKYEINFLGGCSGVVNNRDMVDKFITSAEKIIGKKSIHVLNDYNMGAEDAGFFFEKVPGCYFLLYNPLPFDDGVIYPAHNSKFMMDDSVLYKGAALFMQTVIDYLG</sequence>
<feature type="binding site" evidence="2">
    <location>
        <position position="99"/>
    </location>
    <ligand>
        <name>Mn(2+)</name>
        <dbReference type="ChEBI" id="CHEBI:29035"/>
        <label>2</label>
    </ligand>
</feature>
<keyword evidence="1" id="KW-0378">Hydrolase</keyword>
<dbReference type="Pfam" id="PF07687">
    <property type="entry name" value="M20_dimer"/>
    <property type="match status" value="1"/>
</dbReference>
<dbReference type="Gene3D" id="3.40.630.10">
    <property type="entry name" value="Zn peptidases"/>
    <property type="match status" value="1"/>
</dbReference>
<evidence type="ECO:0000256" key="2">
    <source>
        <dbReference type="PIRSR" id="PIRSR005962-1"/>
    </source>
</evidence>
<dbReference type="SUPFAM" id="SSF53187">
    <property type="entry name" value="Zn-dependent exopeptidases"/>
    <property type="match status" value="1"/>
</dbReference>
<feature type="binding site" evidence="2">
    <location>
        <position position="101"/>
    </location>
    <ligand>
        <name>Mn(2+)</name>
        <dbReference type="ChEBI" id="CHEBI:29035"/>
        <label>2</label>
    </ligand>
</feature>
<organism evidence="4 5">
    <name type="scientific">Clostridium butyricum</name>
    <dbReference type="NCBI Taxonomy" id="1492"/>
    <lineage>
        <taxon>Bacteria</taxon>
        <taxon>Bacillati</taxon>
        <taxon>Bacillota</taxon>
        <taxon>Clostridia</taxon>
        <taxon>Eubacteriales</taxon>
        <taxon>Clostridiaceae</taxon>
        <taxon>Clostridium</taxon>
    </lineage>
</organism>
<feature type="binding site" evidence="2">
    <location>
        <position position="367"/>
    </location>
    <ligand>
        <name>Mn(2+)</name>
        <dbReference type="ChEBI" id="CHEBI:29035"/>
        <label>2</label>
    </ligand>
</feature>
<dbReference type="GO" id="GO:0019877">
    <property type="term" value="P:diaminopimelate biosynthetic process"/>
    <property type="evidence" value="ECO:0007669"/>
    <property type="project" value="UniProtKB-ARBA"/>
</dbReference>
<dbReference type="NCBIfam" id="TIGR01891">
    <property type="entry name" value="amidohydrolases"/>
    <property type="match status" value="1"/>
</dbReference>
<dbReference type="Gene3D" id="3.30.70.360">
    <property type="match status" value="1"/>
</dbReference>
<dbReference type="InterPro" id="IPR011650">
    <property type="entry name" value="Peptidase_M20_dimer"/>
</dbReference>
<keyword evidence="2" id="KW-0464">Manganese</keyword>
<comment type="caution">
    <text evidence="4">The sequence shown here is derived from an EMBL/GenBank/DDBJ whole genome shotgun (WGS) entry which is preliminary data.</text>
</comment>
<protein>
    <submittedName>
        <fullName evidence="4">Carboxypeptidase</fullName>
    </submittedName>
</protein>
<dbReference type="EMBL" id="LRDH01000096">
    <property type="protein sequence ID" value="PPV15949.1"/>
    <property type="molecule type" value="Genomic_DNA"/>
</dbReference>
<keyword evidence="4" id="KW-0121">Carboxypeptidase</keyword>
<dbReference type="InterPro" id="IPR002933">
    <property type="entry name" value="Peptidase_M20"/>
</dbReference>